<evidence type="ECO:0000256" key="3">
    <source>
        <dbReference type="ARBA" id="ARBA00010766"/>
    </source>
</evidence>
<keyword evidence="4 8" id="KW-0831">Ubiquinone biosynthesis</keyword>
<dbReference type="FunFam" id="1.10.357.10:FF:000004">
    <property type="entry name" value="Ubiquinone biosynthesis protein COQ9, mitochondrial"/>
    <property type="match status" value="1"/>
</dbReference>
<dbReference type="Pfam" id="PF08511">
    <property type="entry name" value="COQ9"/>
    <property type="match status" value="1"/>
</dbReference>
<dbReference type="InterPro" id="IPR012762">
    <property type="entry name" value="Ubiq_biosynth_COQ9"/>
</dbReference>
<name>A0A4V4JVH0_AURPU</name>
<gene>
    <name evidence="11" type="ORF">D6D01_05049</name>
</gene>
<proteinExistence type="inferred from homology"/>
<comment type="subcellular location">
    <subcellularLocation>
        <location evidence="1 8">Mitochondrion</location>
    </subcellularLocation>
</comment>
<comment type="pathway">
    <text evidence="2 8">Cofactor biosynthesis; ubiquinone biosynthesis.</text>
</comment>
<dbReference type="Proteomes" id="UP000306584">
    <property type="component" value="Unassembled WGS sequence"/>
</dbReference>
<dbReference type="EMBL" id="QZBD01000180">
    <property type="protein sequence ID" value="THY25453.1"/>
    <property type="molecule type" value="Genomic_DNA"/>
</dbReference>
<evidence type="ECO:0000259" key="10">
    <source>
        <dbReference type="Pfam" id="PF08511"/>
    </source>
</evidence>
<keyword evidence="7 8" id="KW-0496">Mitochondrion</keyword>
<dbReference type="GO" id="GO:0006744">
    <property type="term" value="P:ubiquinone biosynthetic process"/>
    <property type="evidence" value="ECO:0007669"/>
    <property type="project" value="UniProtKB-UniRule"/>
</dbReference>
<feature type="domain" description="COQ9 C-terminal" evidence="10">
    <location>
        <begin position="187"/>
        <end position="255"/>
    </location>
</feature>
<evidence type="ECO:0000313" key="11">
    <source>
        <dbReference type="EMBL" id="THY25453.1"/>
    </source>
</evidence>
<organism evidence="11 12">
    <name type="scientific">Aureobasidium pullulans</name>
    <name type="common">Black yeast</name>
    <name type="synonym">Pullularia pullulans</name>
    <dbReference type="NCBI Taxonomy" id="5580"/>
    <lineage>
        <taxon>Eukaryota</taxon>
        <taxon>Fungi</taxon>
        <taxon>Dikarya</taxon>
        <taxon>Ascomycota</taxon>
        <taxon>Pezizomycotina</taxon>
        <taxon>Dothideomycetes</taxon>
        <taxon>Dothideomycetidae</taxon>
        <taxon>Dothideales</taxon>
        <taxon>Saccotheciaceae</taxon>
        <taxon>Aureobasidium</taxon>
    </lineage>
</organism>
<dbReference type="Gene3D" id="1.10.357.10">
    <property type="entry name" value="Tetracycline Repressor, domain 2"/>
    <property type="match status" value="1"/>
</dbReference>
<evidence type="ECO:0000256" key="5">
    <source>
        <dbReference type="ARBA" id="ARBA00022946"/>
    </source>
</evidence>
<feature type="compositionally biased region" description="Polar residues" evidence="9">
    <location>
        <begin position="13"/>
        <end position="24"/>
    </location>
</feature>
<dbReference type="NCBIfam" id="TIGR02396">
    <property type="entry name" value="diverge_rpsU"/>
    <property type="match status" value="1"/>
</dbReference>
<evidence type="ECO:0000256" key="4">
    <source>
        <dbReference type="ARBA" id="ARBA00022688"/>
    </source>
</evidence>
<dbReference type="GO" id="GO:0005743">
    <property type="term" value="C:mitochondrial inner membrane"/>
    <property type="evidence" value="ECO:0007669"/>
    <property type="project" value="TreeGrafter"/>
</dbReference>
<evidence type="ECO:0000256" key="8">
    <source>
        <dbReference type="RuleBase" id="RU366063"/>
    </source>
</evidence>
<evidence type="ECO:0000256" key="6">
    <source>
        <dbReference type="ARBA" id="ARBA00023121"/>
    </source>
</evidence>
<dbReference type="UniPathway" id="UPA00232"/>
<protein>
    <recommendedName>
        <fullName evidence="8">Ubiquinone biosynthesis protein</fullName>
    </recommendedName>
</protein>
<dbReference type="PANTHER" id="PTHR21427">
    <property type="entry name" value="UBIQUINONE BIOSYNTHESIS PROTEIN COQ9, MITOCHONDRIAL"/>
    <property type="match status" value="1"/>
</dbReference>
<keyword evidence="5" id="KW-0809">Transit peptide</keyword>
<evidence type="ECO:0000313" key="12">
    <source>
        <dbReference type="Proteomes" id="UP000306584"/>
    </source>
</evidence>
<evidence type="ECO:0000256" key="7">
    <source>
        <dbReference type="ARBA" id="ARBA00023128"/>
    </source>
</evidence>
<accession>A0A4V4JVH0</accession>
<evidence type="ECO:0000256" key="1">
    <source>
        <dbReference type="ARBA" id="ARBA00004173"/>
    </source>
</evidence>
<feature type="region of interest" description="Disordered" evidence="9">
    <location>
        <begin position="1"/>
        <end position="24"/>
    </location>
</feature>
<comment type="caution">
    <text evidence="11">The sequence shown here is derived from an EMBL/GenBank/DDBJ whole genome shotgun (WGS) entry which is preliminary data.</text>
</comment>
<dbReference type="AlphaFoldDB" id="A0A4V4JVH0"/>
<dbReference type="InterPro" id="IPR013718">
    <property type="entry name" value="COQ9_C"/>
</dbReference>
<evidence type="ECO:0000256" key="9">
    <source>
        <dbReference type="SAM" id="MobiDB-lite"/>
    </source>
</evidence>
<dbReference type="PANTHER" id="PTHR21427:SF19">
    <property type="entry name" value="UBIQUINONE BIOSYNTHESIS PROTEIN COQ9, MITOCHONDRIAL"/>
    <property type="match status" value="1"/>
</dbReference>
<dbReference type="GO" id="GO:0008289">
    <property type="term" value="F:lipid binding"/>
    <property type="evidence" value="ECO:0007669"/>
    <property type="project" value="UniProtKB-UniRule"/>
</dbReference>
<comment type="similarity">
    <text evidence="3 8">Belongs to the COQ9 family.</text>
</comment>
<comment type="function">
    <text evidence="8">Membrane-associated protein that warps the membrane surface to access and bind aromatic isoprenes with high specificity, including ubiquinone (CoQ) isoprene intermediates and presents them directly to Coq7, therefore facilitating the Coq7-mediated hydroxylase step. Participates in the biosynthesis of coenzyme Q, also named ubiquinone, an essential lipid-soluble electron transporter for aerobic cellular respiration.</text>
</comment>
<reference evidence="11 12" key="1">
    <citation type="submission" date="2018-10" db="EMBL/GenBank/DDBJ databases">
        <title>Fifty Aureobasidium pullulans genomes reveal a recombining polyextremotolerant generalist.</title>
        <authorList>
            <person name="Gostincar C."/>
            <person name="Turk M."/>
            <person name="Zajc J."/>
            <person name="Gunde-Cimerman N."/>
        </authorList>
    </citation>
    <scope>NUCLEOTIDE SEQUENCE [LARGE SCALE GENOMIC DNA]</scope>
    <source>
        <strain evidence="11 12">EXF-6604</strain>
    </source>
</reference>
<keyword evidence="6 8" id="KW-0446">Lipid-binding</keyword>
<evidence type="ECO:0000256" key="2">
    <source>
        <dbReference type="ARBA" id="ARBA00004749"/>
    </source>
</evidence>
<keyword evidence="11" id="KW-0830">Ubiquinone</keyword>
<sequence length="285" mass="31938">MTSPKPPRKSCDTAPTPSTLLPSQTNIQKTNTYTTMQPLLRTSTRKLFQPPVSIRPLLSTRTYYSYETPLPPPYPPTETAILSSALLHVPSSGWTPQSLRQGARDAGYLDASTNLFPKAEFELVLYHLRTQRLGLKERVQFAEEAGLGVTGKVRALVMERLRGNVEVGVQGRWQEALGLMSLAGNIPPSLRELFLLADEIWFLAGDEAVDSSWYTKRATLSSIYAATETYSTTDKSTDFKDTEEFLNRRLEEARVVGGAYRNFREWIGFQGVATVNMARNWGVRI</sequence>